<evidence type="ECO:0000313" key="2">
    <source>
        <dbReference type="EMBL" id="CEM55546.1"/>
    </source>
</evidence>
<feature type="compositionally biased region" description="Polar residues" evidence="1">
    <location>
        <begin position="414"/>
        <end position="431"/>
    </location>
</feature>
<feature type="region of interest" description="Disordered" evidence="1">
    <location>
        <begin position="811"/>
        <end position="864"/>
    </location>
</feature>
<gene>
    <name evidence="2" type="ORF">Cvel_2393</name>
</gene>
<feature type="compositionally biased region" description="Low complexity" evidence="1">
    <location>
        <begin position="893"/>
        <end position="906"/>
    </location>
</feature>
<feature type="compositionally biased region" description="Gly residues" evidence="1">
    <location>
        <begin position="1089"/>
        <end position="1109"/>
    </location>
</feature>
<feature type="region of interest" description="Disordered" evidence="1">
    <location>
        <begin position="306"/>
        <end position="628"/>
    </location>
</feature>
<feature type="compositionally biased region" description="Polar residues" evidence="1">
    <location>
        <begin position="725"/>
        <end position="737"/>
    </location>
</feature>
<reference evidence="2" key="1">
    <citation type="submission" date="2014-11" db="EMBL/GenBank/DDBJ databases">
        <authorList>
            <person name="Otto D Thomas"/>
            <person name="Naeem Raeece"/>
        </authorList>
    </citation>
    <scope>NUCLEOTIDE SEQUENCE</scope>
</reference>
<feature type="region of interest" description="Disordered" evidence="1">
    <location>
        <begin position="893"/>
        <end position="988"/>
    </location>
</feature>
<feature type="region of interest" description="Disordered" evidence="1">
    <location>
        <begin position="1083"/>
        <end position="1113"/>
    </location>
</feature>
<feature type="compositionally biased region" description="Basic and acidic residues" evidence="1">
    <location>
        <begin position="963"/>
        <end position="981"/>
    </location>
</feature>
<name>A0A0G4IEI1_9ALVE</name>
<evidence type="ECO:0000256" key="1">
    <source>
        <dbReference type="SAM" id="MobiDB-lite"/>
    </source>
</evidence>
<dbReference type="AlphaFoldDB" id="A0A0G4IEI1"/>
<dbReference type="VEuPathDB" id="CryptoDB:Cvel_2393"/>
<feature type="compositionally biased region" description="Low complexity" evidence="1">
    <location>
        <begin position="368"/>
        <end position="398"/>
    </location>
</feature>
<feature type="compositionally biased region" description="Basic and acidic residues" evidence="1">
    <location>
        <begin position="606"/>
        <end position="616"/>
    </location>
</feature>
<feature type="compositionally biased region" description="Basic and acidic residues" evidence="1">
    <location>
        <begin position="526"/>
        <end position="539"/>
    </location>
</feature>
<sequence length="1156" mass="123927">MLSCWIPDTIVFNDDGETTPVWYFSNVQGKIVRTTQVSFGDEKRRLESRVQRLKAAEEAVASAGEGGNPGALMEKAACAKVKRSDGIEVRGMSLKAGEECEAVLKRAVTFLRCYHGLCFDELVLDFLRDSAGLLWLLQIKAFKLKEDLCSKTTLSRMRRCSDIDDDDGLLNGRGGGVGGDEEDTEALEREERKAREGARLQRCGFCKCDFRAHELAWRMTPLTMLQTHDILRHIGRPLSWCDRDLACLAKITYDELYSVLQVCLSCYRLSAALQSLQAVEVEAASRLGVPVPHLLPEGLGTVRQKFETPPASVSQMKVRAQTAAERNRRPKQKTEFDTSSSEEEENRLGGGEGSGRAFPCLARRGRPLSSSSAAALSSDSLPLHSTSPSPSPGSLTHPRPSSSGLVRHPPAPLVSSTPSLFPSRAFIQQQRQRGDPLAESSPVQRCGESENQTVGGEGVQTSVQGGTRVNLTRHPPPRPPSAPPERERVPSTGHMDPTGQKNKGHKGGPIEEENQNATADLLRAVIVDHHPSDGGQSKDEEAETTLLQMKYGTTTTPKQKKKPTAAIEASEDPFVVSEAPPLPFPPTSRALSPPAHFSLSAQGQQPHKDRDRDMGKPRGGPVDTVTNNCGVTEAQGQSARVVLRDVLCVETSMGELNGNKGPEFPFENTRGGGRERKKIEEEEQDEFSLVGGEFLWDLLHRHQNGTAGGLLRGHRDASTPAAHSLSPSLPRTVSPGRQTEKEEGRVSCLKQGAQVRVRGRRTVPDGDRQGIGGPLALLWKIWRGRKAAVQKRRSCLRVPAPPAMPFSWSLKMPISKSSPSLPSRGVKGKGREREEEGGGEGGDEEGRTNAGGKTFGRGSMGEWENERGTEANVVSTQIPLGFHRPIVRRPPECGSACASSEASPCSQGKRTPFNRSGSRKPPHYFFLSGEEGQEGGGRGGRGSQSRPGSPSIPPSEARGQPADTKRPARTGEDPLSGEKNDASSPSSLHASLVEIKRKGIREAAQDQVASLRVNAPRVFWFFTPPGKEETARALKDLASKRDNLSVSLWLGPHKLGSRSVELGSLLKEGIGLSLSAACSSSSSSSPAAAGGGRGGKGGGGGGGSSGAGVGASEDSVLLSRSEGHFKGPNDVLSTALLRTQVGGWVGGLGVSSERIL</sequence>
<protein>
    <submittedName>
        <fullName evidence="2">Uncharacterized protein</fullName>
    </submittedName>
</protein>
<accession>A0A0G4IEI1</accession>
<feature type="region of interest" description="Disordered" evidence="1">
    <location>
        <begin position="710"/>
        <end position="746"/>
    </location>
</feature>
<feature type="compositionally biased region" description="Polar residues" evidence="1">
    <location>
        <begin position="449"/>
        <end position="470"/>
    </location>
</feature>
<proteinExistence type="predicted"/>
<organism evidence="2">
    <name type="scientific">Chromera velia CCMP2878</name>
    <dbReference type="NCBI Taxonomy" id="1169474"/>
    <lineage>
        <taxon>Eukaryota</taxon>
        <taxon>Sar</taxon>
        <taxon>Alveolata</taxon>
        <taxon>Colpodellida</taxon>
        <taxon>Chromeraceae</taxon>
        <taxon>Chromera</taxon>
    </lineage>
</organism>
<dbReference type="EMBL" id="CDMZ01005887">
    <property type="protein sequence ID" value="CEM55546.1"/>
    <property type="molecule type" value="Genomic_DNA"/>
</dbReference>